<evidence type="ECO:0000313" key="2">
    <source>
        <dbReference type="EMBL" id="KAE9613576.1"/>
    </source>
</evidence>
<dbReference type="EMBL" id="WOCE01000005">
    <property type="protein sequence ID" value="KAE9613576.1"/>
    <property type="molecule type" value="Genomic_DNA"/>
</dbReference>
<reference evidence="3" key="1">
    <citation type="journal article" date="2020" name="Nat. Commun.">
        <title>Genome sequence of the cluster root forming white lupin.</title>
        <authorList>
            <person name="Hufnagel B."/>
            <person name="Marques A."/>
            <person name="Soriano A."/>
            <person name="Marques L."/>
            <person name="Divol F."/>
            <person name="Doumas P."/>
            <person name="Sallet E."/>
            <person name="Mancinotti D."/>
            <person name="Carrere S."/>
            <person name="Marande W."/>
            <person name="Arribat S."/>
            <person name="Keller J."/>
            <person name="Huneau C."/>
            <person name="Blein T."/>
            <person name="Aime D."/>
            <person name="Laguerre M."/>
            <person name="Taylor J."/>
            <person name="Schubert V."/>
            <person name="Nelson M."/>
            <person name="Geu-Flores F."/>
            <person name="Crespi M."/>
            <person name="Gallardo-Guerrero K."/>
            <person name="Delaux P.-M."/>
            <person name="Salse J."/>
            <person name="Berges H."/>
            <person name="Guyot R."/>
            <person name="Gouzy J."/>
            <person name="Peret B."/>
        </authorList>
    </citation>
    <scope>NUCLEOTIDE SEQUENCE [LARGE SCALE GENOMIC DNA]</scope>
    <source>
        <strain evidence="3">cv. Amiga</strain>
    </source>
</reference>
<dbReference type="InterPro" id="IPR038745">
    <property type="entry name" value="AT4G37440-like"/>
</dbReference>
<organism evidence="2 3">
    <name type="scientific">Lupinus albus</name>
    <name type="common">White lupine</name>
    <name type="synonym">Lupinus termis</name>
    <dbReference type="NCBI Taxonomy" id="3870"/>
    <lineage>
        <taxon>Eukaryota</taxon>
        <taxon>Viridiplantae</taxon>
        <taxon>Streptophyta</taxon>
        <taxon>Embryophyta</taxon>
        <taxon>Tracheophyta</taxon>
        <taxon>Spermatophyta</taxon>
        <taxon>Magnoliopsida</taxon>
        <taxon>eudicotyledons</taxon>
        <taxon>Gunneridae</taxon>
        <taxon>Pentapetalae</taxon>
        <taxon>rosids</taxon>
        <taxon>fabids</taxon>
        <taxon>Fabales</taxon>
        <taxon>Fabaceae</taxon>
        <taxon>Papilionoideae</taxon>
        <taxon>50 kb inversion clade</taxon>
        <taxon>genistoids sensu lato</taxon>
        <taxon>core genistoids</taxon>
        <taxon>Genisteae</taxon>
        <taxon>Lupinus</taxon>
    </lineage>
</organism>
<name>A0A6A4QJH7_LUPAL</name>
<dbReference type="PANTHER" id="PTHR34057">
    <property type="entry name" value="ELONGATION FACTOR"/>
    <property type="match status" value="1"/>
</dbReference>
<dbReference type="OrthoDB" id="21648at2759"/>
<feature type="region of interest" description="Disordered" evidence="1">
    <location>
        <begin position="44"/>
        <end position="63"/>
    </location>
</feature>
<evidence type="ECO:0000313" key="3">
    <source>
        <dbReference type="Proteomes" id="UP000447434"/>
    </source>
</evidence>
<sequence>MAHCEKSIVKVEPFLDEQINTSKVFEDMEVDIVSWTNKGDLAVNKNEDPDATENSSSFADTTSDTENCYRLSDAEVESEFIGDNGSSCPSGAFGSAFQIRKKKLTDNWRKFIRPLMWHCRWTELRIKEMESQALKYSKELEEYDKGKHMEPDLYTLEEFGSKSLPFPSNQYRSEAKKRRKRNKVEVTTDVASYASHHNLFSYLENKKSDPDGCLADDSRNPVITEVHADQTQGFGISDDQYDQYIFEFSDADASLEQLLWTIDNVHTRVHKLKNQVNEIMSKNASKFSSSENLNLLSHGDLQTSSAHSPTISARNGDTVSVGDIYNSNQHVADFDLGDFVMPGSAVSSYGEVIIVPDIIESTVGLLSAVDVTLHPPQAGDLCENMVDNILIHEVAEMKEHTLISATHHPDEKLQDIVKSEAEENLHPAFNSMSEFDVAANSSTMSREQSTLEPYFYKDANILMNKRKRGERKAGSVAWGKKCSGEPDSQ</sequence>
<dbReference type="CDD" id="cd11650">
    <property type="entry name" value="AT4G37440_like"/>
    <property type="match status" value="1"/>
</dbReference>
<gene>
    <name evidence="2" type="ORF">Lalb_Chr05g0218891</name>
</gene>
<accession>A0A6A4QJH7</accession>
<protein>
    <submittedName>
        <fullName evidence="2">Uncharacterized protein</fullName>
    </submittedName>
</protein>
<keyword evidence="3" id="KW-1185">Reference proteome</keyword>
<evidence type="ECO:0000256" key="1">
    <source>
        <dbReference type="SAM" id="MobiDB-lite"/>
    </source>
</evidence>
<comment type="caution">
    <text evidence="2">The sequence shown here is derived from an EMBL/GenBank/DDBJ whole genome shotgun (WGS) entry which is preliminary data.</text>
</comment>
<feature type="compositionally biased region" description="Polar residues" evidence="1">
    <location>
        <begin position="52"/>
        <end position="63"/>
    </location>
</feature>
<dbReference type="PANTHER" id="PTHR34057:SF1">
    <property type="entry name" value="ELONGATION FACTOR"/>
    <property type="match status" value="1"/>
</dbReference>
<proteinExistence type="predicted"/>
<feature type="region of interest" description="Disordered" evidence="1">
    <location>
        <begin position="467"/>
        <end position="489"/>
    </location>
</feature>
<dbReference type="AlphaFoldDB" id="A0A6A4QJH7"/>
<dbReference type="Proteomes" id="UP000447434">
    <property type="component" value="Chromosome 5"/>
</dbReference>